<evidence type="ECO:0000259" key="4">
    <source>
        <dbReference type="PROSITE" id="PS50097"/>
    </source>
</evidence>
<dbReference type="SUPFAM" id="SSF54695">
    <property type="entry name" value="POZ domain"/>
    <property type="match status" value="1"/>
</dbReference>
<dbReference type="PROSITE" id="PS51649">
    <property type="entry name" value="NPH3"/>
    <property type="match status" value="1"/>
</dbReference>
<keyword evidence="7" id="KW-1185">Reference proteome</keyword>
<dbReference type="PROSITE" id="PS50097">
    <property type="entry name" value="BTB"/>
    <property type="match status" value="1"/>
</dbReference>
<dbReference type="Pfam" id="PF03000">
    <property type="entry name" value="NPH3"/>
    <property type="match status" value="1"/>
</dbReference>
<proteinExistence type="inferred from homology"/>
<dbReference type="PANTHER" id="PTHR32370">
    <property type="entry name" value="OS12G0117600 PROTEIN"/>
    <property type="match status" value="1"/>
</dbReference>
<dbReference type="InterPro" id="IPR043454">
    <property type="entry name" value="NPH3/RPT2-like"/>
</dbReference>
<accession>A0ABD2YQG7</accession>
<dbReference type="InterPro" id="IPR000210">
    <property type="entry name" value="BTB/POZ_dom"/>
</dbReference>
<reference evidence="6 7" key="1">
    <citation type="submission" date="2024-11" db="EMBL/GenBank/DDBJ databases">
        <title>A near-complete genome assembly of Cinchona calisaya.</title>
        <authorList>
            <person name="Lian D.C."/>
            <person name="Zhao X.W."/>
            <person name="Wei L."/>
        </authorList>
    </citation>
    <scope>NUCLEOTIDE SEQUENCE [LARGE SCALE GENOMIC DNA]</scope>
    <source>
        <tissue evidence="6">Nenye</tissue>
    </source>
</reference>
<dbReference type="InterPro" id="IPR027356">
    <property type="entry name" value="NPH3_dom"/>
</dbReference>
<keyword evidence="2" id="KW-0833">Ubl conjugation pathway</keyword>
<dbReference type="Pfam" id="PF00651">
    <property type="entry name" value="BTB"/>
    <property type="match status" value="1"/>
</dbReference>
<comment type="pathway">
    <text evidence="1">Protein modification; protein ubiquitination.</text>
</comment>
<feature type="domain" description="NPH3" evidence="5">
    <location>
        <begin position="192"/>
        <end position="444"/>
    </location>
</feature>
<evidence type="ECO:0000313" key="7">
    <source>
        <dbReference type="Proteomes" id="UP001630127"/>
    </source>
</evidence>
<comment type="similarity">
    <text evidence="3">Belongs to the NPH3 family.</text>
</comment>
<dbReference type="AlphaFoldDB" id="A0ABD2YQG7"/>
<protein>
    <recommendedName>
        <fullName evidence="8">Phototropic-responsive NPH3 family protein</fullName>
    </recommendedName>
</protein>
<evidence type="ECO:0000256" key="1">
    <source>
        <dbReference type="ARBA" id="ARBA00004906"/>
    </source>
</evidence>
<evidence type="ECO:0000256" key="2">
    <source>
        <dbReference type="ARBA" id="ARBA00022786"/>
    </source>
</evidence>
<dbReference type="EMBL" id="JBJUIK010000012">
    <property type="protein sequence ID" value="KAL3509624.1"/>
    <property type="molecule type" value="Genomic_DNA"/>
</dbReference>
<gene>
    <name evidence="6" type="ORF">ACH5RR_029025</name>
</gene>
<dbReference type="InterPro" id="IPR011333">
    <property type="entry name" value="SKP1/BTB/POZ_sf"/>
</dbReference>
<dbReference type="Gene3D" id="3.30.710.10">
    <property type="entry name" value="Potassium Channel Kv1.1, Chain A"/>
    <property type="match status" value="1"/>
</dbReference>
<comment type="caution">
    <text evidence="6">The sequence shown here is derived from an EMBL/GenBank/DDBJ whole genome shotgun (WGS) entry which is preliminary data.</text>
</comment>
<name>A0ABD2YQG7_9GENT</name>
<evidence type="ECO:0008006" key="8">
    <source>
        <dbReference type="Google" id="ProtNLM"/>
    </source>
</evidence>
<evidence type="ECO:0000256" key="3">
    <source>
        <dbReference type="PROSITE-ProRule" id="PRU00982"/>
    </source>
</evidence>
<dbReference type="Proteomes" id="UP001630127">
    <property type="component" value="Unassembled WGS sequence"/>
</dbReference>
<feature type="domain" description="BTB" evidence="4">
    <location>
        <begin position="5"/>
        <end position="68"/>
    </location>
</feature>
<evidence type="ECO:0000259" key="5">
    <source>
        <dbReference type="PROSITE" id="PS51649"/>
    </source>
</evidence>
<sequence>MAVSCDLEVDVNGEEVFMVDKKIVSFYSERINKLFGKSKGLTKSLKVIFNDLPGGAESFELMTRFCYNKGKIDISPLNVSALYCIAHFMEMKESVSGTPNLLQQTEKSLEEIKYWTWSDLLLALRQCHDLQPIASTCGIVNKYLDSLGGRIASCSAELSPCPSTSSPDSSGFRLSCDTRSTESLKNSSFRATWWFDDFVALDPCLIQMLVKSMLSKNIDHGIISRFLFYYQKSRVAAATTSDEKCKITEAVVQMLHSLDPSLVSFKSLLGMLRVSLSLNLSKCCRNQLETVIGSLLDQATLDNLLIPSPVGTKYLYDVNLVLRLLKSFIGKGAFCLPLTRLRKVANLMDLYIAEVAPDPCLKPSKFLAIIKALPDSARLSYDGIYNAIDIYLEVHSGLSEEEKTSVCCGLNYEKLSSEACNHLTKNKKFPSKSAAQALIYQKSKLKSLLKETNRPNSFVNLPSTFVQTNGKAKMDGDCQQIVLYAGKLDISTENERLRVHLQGMQRRVVELEQVCRKMQFQMAKIMKSRLSSQSNAKSLPRLCS</sequence>
<organism evidence="6 7">
    <name type="scientific">Cinchona calisaya</name>
    <dbReference type="NCBI Taxonomy" id="153742"/>
    <lineage>
        <taxon>Eukaryota</taxon>
        <taxon>Viridiplantae</taxon>
        <taxon>Streptophyta</taxon>
        <taxon>Embryophyta</taxon>
        <taxon>Tracheophyta</taxon>
        <taxon>Spermatophyta</taxon>
        <taxon>Magnoliopsida</taxon>
        <taxon>eudicotyledons</taxon>
        <taxon>Gunneridae</taxon>
        <taxon>Pentapetalae</taxon>
        <taxon>asterids</taxon>
        <taxon>lamiids</taxon>
        <taxon>Gentianales</taxon>
        <taxon>Rubiaceae</taxon>
        <taxon>Cinchonoideae</taxon>
        <taxon>Cinchoneae</taxon>
        <taxon>Cinchona</taxon>
    </lineage>
</organism>
<evidence type="ECO:0000313" key="6">
    <source>
        <dbReference type="EMBL" id="KAL3509624.1"/>
    </source>
</evidence>